<gene>
    <name evidence="2" type="ORF">PSTG_17333</name>
</gene>
<dbReference type="EMBL" id="AJIL01000446">
    <property type="protein sequence ID" value="KNE89205.1"/>
    <property type="molecule type" value="Genomic_DNA"/>
</dbReference>
<dbReference type="Proteomes" id="UP000054564">
    <property type="component" value="Unassembled WGS sequence"/>
</dbReference>
<feature type="compositionally biased region" description="Low complexity" evidence="1">
    <location>
        <begin position="65"/>
        <end position="81"/>
    </location>
</feature>
<sequence>SSSDPTLTPTSPPTRIEVGSIGEKLKFQFENHLIDCYQQYLKQFVFAIGYAGLGDKPANYPLPKAQQQVPPEAQQQALPEAQQERIVPETNLENKSSMIIDPKPEQSAQEKIVEDG</sequence>
<evidence type="ECO:0000256" key="1">
    <source>
        <dbReference type="SAM" id="MobiDB-lite"/>
    </source>
</evidence>
<dbReference type="AlphaFoldDB" id="A0A0L0UQE8"/>
<evidence type="ECO:0000313" key="3">
    <source>
        <dbReference type="Proteomes" id="UP000054564"/>
    </source>
</evidence>
<feature type="region of interest" description="Disordered" evidence="1">
    <location>
        <begin position="61"/>
        <end position="116"/>
    </location>
</feature>
<accession>A0A0L0UQE8</accession>
<keyword evidence="3" id="KW-1185">Reference proteome</keyword>
<reference evidence="3" key="1">
    <citation type="submission" date="2014-03" db="EMBL/GenBank/DDBJ databases">
        <title>The Genome Sequence of Puccinia striiformis f. sp. tritici PST-78.</title>
        <authorList>
            <consortium name="The Broad Institute Genome Sequencing Platform"/>
            <person name="Cuomo C."/>
            <person name="Hulbert S."/>
            <person name="Chen X."/>
            <person name="Walker B."/>
            <person name="Young S.K."/>
            <person name="Zeng Q."/>
            <person name="Gargeya S."/>
            <person name="Fitzgerald M."/>
            <person name="Haas B."/>
            <person name="Abouelleil A."/>
            <person name="Alvarado L."/>
            <person name="Arachchi H.M."/>
            <person name="Berlin A.M."/>
            <person name="Chapman S.B."/>
            <person name="Goldberg J."/>
            <person name="Griggs A."/>
            <person name="Gujja S."/>
            <person name="Hansen M."/>
            <person name="Howarth C."/>
            <person name="Imamovic A."/>
            <person name="Larimer J."/>
            <person name="McCowan C."/>
            <person name="Montmayeur A."/>
            <person name="Murphy C."/>
            <person name="Neiman D."/>
            <person name="Pearson M."/>
            <person name="Priest M."/>
            <person name="Roberts A."/>
            <person name="Saif S."/>
            <person name="Shea T."/>
            <person name="Sisk P."/>
            <person name="Sykes S."/>
            <person name="Wortman J."/>
            <person name="Nusbaum C."/>
            <person name="Birren B."/>
        </authorList>
    </citation>
    <scope>NUCLEOTIDE SEQUENCE [LARGE SCALE GENOMIC DNA]</scope>
    <source>
        <strain evidence="3">race PST-78</strain>
    </source>
</reference>
<comment type="caution">
    <text evidence="2">The sequence shown here is derived from an EMBL/GenBank/DDBJ whole genome shotgun (WGS) entry which is preliminary data.</text>
</comment>
<evidence type="ECO:0000313" key="2">
    <source>
        <dbReference type="EMBL" id="KNE89205.1"/>
    </source>
</evidence>
<organism evidence="2 3">
    <name type="scientific">Puccinia striiformis f. sp. tritici PST-78</name>
    <dbReference type="NCBI Taxonomy" id="1165861"/>
    <lineage>
        <taxon>Eukaryota</taxon>
        <taxon>Fungi</taxon>
        <taxon>Dikarya</taxon>
        <taxon>Basidiomycota</taxon>
        <taxon>Pucciniomycotina</taxon>
        <taxon>Pucciniomycetes</taxon>
        <taxon>Pucciniales</taxon>
        <taxon>Pucciniaceae</taxon>
        <taxon>Puccinia</taxon>
    </lineage>
</organism>
<protein>
    <submittedName>
        <fullName evidence="2">Uncharacterized protein</fullName>
    </submittedName>
</protein>
<feature type="non-terminal residue" evidence="2">
    <location>
        <position position="1"/>
    </location>
</feature>
<proteinExistence type="predicted"/>
<dbReference type="STRING" id="1165861.A0A0L0UQE8"/>
<name>A0A0L0UQE8_9BASI</name>